<reference evidence="1" key="1">
    <citation type="submission" date="2022-11" db="EMBL/GenBank/DDBJ databases">
        <title>Genome Sequence of Boeremia exigua.</title>
        <authorList>
            <person name="Buettner E."/>
        </authorList>
    </citation>
    <scope>NUCLEOTIDE SEQUENCE</scope>
    <source>
        <strain evidence="1">CU02</strain>
    </source>
</reference>
<evidence type="ECO:0000313" key="2">
    <source>
        <dbReference type="Proteomes" id="UP001153331"/>
    </source>
</evidence>
<comment type="caution">
    <text evidence="1">The sequence shown here is derived from an EMBL/GenBank/DDBJ whole genome shotgun (WGS) entry which is preliminary data.</text>
</comment>
<name>A0ACC2HSE8_9PLEO</name>
<dbReference type="Proteomes" id="UP001153331">
    <property type="component" value="Unassembled WGS sequence"/>
</dbReference>
<protein>
    <submittedName>
        <fullName evidence="1">Uncharacterized protein</fullName>
    </submittedName>
</protein>
<accession>A0ACC2HSE8</accession>
<dbReference type="EMBL" id="JAPHNI010001340">
    <property type="protein sequence ID" value="KAJ8105879.1"/>
    <property type="molecule type" value="Genomic_DNA"/>
</dbReference>
<keyword evidence="2" id="KW-1185">Reference proteome</keyword>
<organism evidence="1 2">
    <name type="scientific">Boeremia exigua</name>
    <dbReference type="NCBI Taxonomy" id="749465"/>
    <lineage>
        <taxon>Eukaryota</taxon>
        <taxon>Fungi</taxon>
        <taxon>Dikarya</taxon>
        <taxon>Ascomycota</taxon>
        <taxon>Pezizomycotina</taxon>
        <taxon>Dothideomycetes</taxon>
        <taxon>Pleosporomycetidae</taxon>
        <taxon>Pleosporales</taxon>
        <taxon>Pleosporineae</taxon>
        <taxon>Didymellaceae</taxon>
        <taxon>Boeremia</taxon>
    </lineage>
</organism>
<proteinExistence type="predicted"/>
<evidence type="ECO:0000313" key="1">
    <source>
        <dbReference type="EMBL" id="KAJ8105879.1"/>
    </source>
</evidence>
<gene>
    <name evidence="1" type="ORF">OPT61_g9913</name>
</gene>
<sequence>MASTARLERLRKLVQADLSALPDRTPEPVASDSDASGGVALDPVDAPSKQPAPTQPTPQPNTDRWLNDAESANRPSIASTPPPPPGAPLPPTTLNRGDLGSSTQHYAPVLALSRYPYKWCDKRHSQDIVSAFFDQGKFWAREWDLYYVWDIDNHAKPLILVRETQVQDLLTEINNYFKLALRITDQQREDALVSHFPDHPRCRPRYLGRSRSRADHDSMAENAPDHQFRAAGEPARPPLDDLGLEAFKQLMEESFEAQRAKNKATKAKKHQERLLKQKTLSDQFKRAQRYLGLRPSAEVNTGQPPAIDPALPAPFVFDQSVVFVCVDVESYERAHHKITEVGIATLDTRELMNVAPGTDGENWRPLIRARHFRIREHAHLVNSEFVQGCPNRFYFGESTFVSQADAPAHVAACFSPPFGAQPSDNASALSLFSEHDPNEKRNIIFLGHDTLGDVRYLQTLGYDPLKVENLLEALDTAVVYRVWRRELNPTKLGTILNEFDIAGHGLHNAGNDAVYTVQAMLAICVRDAGMRESAELDNMRNSERSARLAAALAEAQQKANDEAAGWSDHEVDGDGGAPVPLSVSPPKPAPAARDSSNSNPRGAFRGRGRGRGDPPSAHHTPEGYSSDHYRGFGRGRSDRGSSRRPQDYTRGGHSGDAHRGRGRGYRRGPSSDSHSQGS</sequence>